<name>H2Y9J6_CIOSA</name>
<dbReference type="Ensembl" id="ENSCSAVT00000002028.1">
    <property type="protein sequence ID" value="ENSCSAVP00000001994.1"/>
    <property type="gene ID" value="ENSCSAVG00000001164.1"/>
</dbReference>
<evidence type="ECO:0000313" key="15">
    <source>
        <dbReference type="Proteomes" id="UP000007875"/>
    </source>
</evidence>
<keyword evidence="3" id="KW-1003">Cell membrane</keyword>
<dbReference type="Pfam" id="PF01153">
    <property type="entry name" value="Glypican"/>
    <property type="match status" value="1"/>
</dbReference>
<dbReference type="GO" id="GO:1905475">
    <property type="term" value="P:regulation of protein localization to membrane"/>
    <property type="evidence" value="ECO:0007669"/>
    <property type="project" value="TreeGrafter"/>
</dbReference>
<evidence type="ECO:0000256" key="10">
    <source>
        <dbReference type="ARBA" id="ARBA00023288"/>
    </source>
</evidence>
<dbReference type="GO" id="GO:0098552">
    <property type="term" value="C:side of membrane"/>
    <property type="evidence" value="ECO:0007669"/>
    <property type="project" value="UniProtKB-KW"/>
</dbReference>
<dbReference type="AlphaFoldDB" id="H2Y9J6"/>
<evidence type="ECO:0000256" key="3">
    <source>
        <dbReference type="ARBA" id="ARBA00022475"/>
    </source>
</evidence>
<evidence type="ECO:0000256" key="1">
    <source>
        <dbReference type="ARBA" id="ARBA00004609"/>
    </source>
</evidence>
<sequence length="323" mass="37276">MQSSTFLVVVVLFVVICTTRGLRVKESCAGFQSFYRDLNLNHSTPQEVIRGSHLKICPARLTCCTVEVERDLREFAAADFREKIELKSKSVSDLFGVEHQKFDEFFKDLIDSSATQLDQLFVDTYGHLYSDNSRIFTELFHNLKDYYRGGPVMVDDIFDEFFTGLMQKVFELLNRSYILDDDYMGCIADNMYRIKPFKDIPQRLSAQVQRAFIAARTFVHGFHTGMELTRKLAQISPTKQCSSALVRMKYCDRCELTTINACRGLCSNVARMCLCEYNQLHPVWLEYINAMDMLLSRLKGPFNVEVLLRRIDLTISDAIMTVQ</sequence>
<keyword evidence="7 12" id="KW-0472">Membrane</keyword>
<dbReference type="PANTHER" id="PTHR10822">
    <property type="entry name" value="GLYPICAN"/>
    <property type="match status" value="1"/>
</dbReference>
<dbReference type="Proteomes" id="UP000007875">
    <property type="component" value="Unassembled WGS sequence"/>
</dbReference>
<protein>
    <recommendedName>
        <fullName evidence="16">Glypican-6</fullName>
    </recommendedName>
</protein>
<dbReference type="GO" id="GO:0009986">
    <property type="term" value="C:cell surface"/>
    <property type="evidence" value="ECO:0007669"/>
    <property type="project" value="TreeGrafter"/>
</dbReference>
<dbReference type="GO" id="GO:0016477">
    <property type="term" value="P:cell migration"/>
    <property type="evidence" value="ECO:0007669"/>
    <property type="project" value="TreeGrafter"/>
</dbReference>
<keyword evidence="5 13" id="KW-0732">Signal</keyword>
<keyword evidence="10 12" id="KW-0449">Lipoprotein</keyword>
<organism evidence="14 15">
    <name type="scientific">Ciona savignyi</name>
    <name type="common">Pacific transparent sea squirt</name>
    <dbReference type="NCBI Taxonomy" id="51511"/>
    <lineage>
        <taxon>Eukaryota</taxon>
        <taxon>Metazoa</taxon>
        <taxon>Chordata</taxon>
        <taxon>Tunicata</taxon>
        <taxon>Ascidiacea</taxon>
        <taxon>Phlebobranchia</taxon>
        <taxon>Cionidae</taxon>
        <taxon>Ciona</taxon>
    </lineage>
</organism>
<proteinExistence type="inferred from homology"/>
<keyword evidence="9 12" id="KW-0357">Heparan sulfate</keyword>
<dbReference type="HOGENOM" id="CLU_024658_0_0_1"/>
<accession>H2Y9J6</accession>
<evidence type="ECO:0000313" key="14">
    <source>
        <dbReference type="Ensembl" id="ENSCSAVP00000001994.1"/>
    </source>
</evidence>
<reference evidence="15" key="1">
    <citation type="submission" date="2003-08" db="EMBL/GenBank/DDBJ databases">
        <authorList>
            <person name="Birren B."/>
            <person name="Nusbaum C."/>
            <person name="Abebe A."/>
            <person name="Abouelleil A."/>
            <person name="Adekoya E."/>
            <person name="Ait-zahra M."/>
            <person name="Allen N."/>
            <person name="Allen T."/>
            <person name="An P."/>
            <person name="Anderson M."/>
            <person name="Anderson S."/>
            <person name="Arachchi H."/>
            <person name="Armbruster J."/>
            <person name="Bachantsang P."/>
            <person name="Baldwin J."/>
            <person name="Barry A."/>
            <person name="Bayul T."/>
            <person name="Blitshsteyn B."/>
            <person name="Bloom T."/>
            <person name="Blye J."/>
            <person name="Boguslavskiy L."/>
            <person name="Borowsky M."/>
            <person name="Boukhgalter B."/>
            <person name="Brunache A."/>
            <person name="Butler J."/>
            <person name="Calixte N."/>
            <person name="Calvo S."/>
            <person name="Camarata J."/>
            <person name="Campo K."/>
            <person name="Chang J."/>
            <person name="Cheshatsang Y."/>
            <person name="Citroen M."/>
            <person name="Collymore A."/>
            <person name="Considine T."/>
            <person name="Cook A."/>
            <person name="Cooke P."/>
            <person name="Corum B."/>
            <person name="Cuomo C."/>
            <person name="David R."/>
            <person name="Dawoe T."/>
            <person name="Degray S."/>
            <person name="Dodge S."/>
            <person name="Dooley K."/>
            <person name="Dorje P."/>
            <person name="Dorjee K."/>
            <person name="Dorris L."/>
            <person name="Duffey N."/>
            <person name="Dupes A."/>
            <person name="Elkins T."/>
            <person name="Engels R."/>
            <person name="Erickson J."/>
            <person name="Farina A."/>
            <person name="Faro S."/>
            <person name="Ferreira P."/>
            <person name="Fischer H."/>
            <person name="Fitzgerald M."/>
            <person name="Foley K."/>
            <person name="Gage D."/>
            <person name="Galagan J."/>
            <person name="Gearin G."/>
            <person name="Gnerre S."/>
            <person name="Gnirke A."/>
            <person name="Goyette A."/>
            <person name="Graham J."/>
            <person name="Grandbois E."/>
            <person name="Gyaltsen K."/>
            <person name="Hafez N."/>
            <person name="Hagopian D."/>
            <person name="Hagos B."/>
            <person name="Hall J."/>
            <person name="Hatcher B."/>
            <person name="Heller A."/>
            <person name="Higgins H."/>
            <person name="Honan T."/>
            <person name="Horn A."/>
            <person name="Houde N."/>
            <person name="Hughes L."/>
            <person name="Hulme W."/>
            <person name="Husby E."/>
            <person name="Iliev I."/>
            <person name="Jaffe D."/>
            <person name="Jones C."/>
            <person name="Kamal M."/>
            <person name="Kamat A."/>
            <person name="Kamvysselis M."/>
            <person name="Karlsson E."/>
            <person name="Kells C."/>
            <person name="Kieu A."/>
            <person name="Kisner P."/>
            <person name="Kodira C."/>
            <person name="Kulbokas E."/>
            <person name="Labutti K."/>
            <person name="Lama D."/>
            <person name="Landers T."/>
            <person name="Leger J."/>
            <person name="Levine S."/>
            <person name="Lewis D."/>
            <person name="Lewis T."/>
            <person name="Lindblad-toh K."/>
            <person name="Liu X."/>
            <person name="Lokyitsang T."/>
            <person name="Lokyitsang Y."/>
            <person name="Lucien O."/>
            <person name="Lui A."/>
            <person name="Ma L.J."/>
            <person name="Mabbitt R."/>
            <person name="Macdonald J."/>
            <person name="Maclean C."/>
            <person name="Major J."/>
            <person name="Manning J."/>
            <person name="Marabella R."/>
            <person name="Maru K."/>
            <person name="Matthews C."/>
            <person name="Mauceli E."/>
            <person name="Mccarthy M."/>
            <person name="Mcdonough S."/>
            <person name="Mcghee T."/>
            <person name="Meldrim J."/>
            <person name="Meneus L."/>
            <person name="Mesirov J."/>
            <person name="Mihalev A."/>
            <person name="Mihova T."/>
            <person name="Mikkelsen T."/>
            <person name="Mlenga V."/>
            <person name="Moru K."/>
            <person name="Mozes J."/>
            <person name="Mulrain L."/>
            <person name="Munson G."/>
            <person name="Naylor J."/>
            <person name="Newes C."/>
            <person name="Nguyen C."/>
            <person name="Nguyen N."/>
            <person name="Nguyen T."/>
            <person name="Nicol R."/>
            <person name="Nielsen C."/>
            <person name="Nizzari M."/>
            <person name="Norbu C."/>
            <person name="Norbu N."/>
            <person name="O'donnell P."/>
            <person name="Okoawo O."/>
            <person name="O'leary S."/>
            <person name="Omotosho B."/>
            <person name="O'neill K."/>
            <person name="Osman S."/>
            <person name="Parker S."/>
            <person name="Perrin D."/>
            <person name="Phunkhang P."/>
            <person name="Piqani B."/>
            <person name="Purcell S."/>
            <person name="Rachupka T."/>
            <person name="Ramasamy U."/>
            <person name="Rameau R."/>
            <person name="Ray V."/>
            <person name="Raymond C."/>
            <person name="Retta R."/>
            <person name="Richardson S."/>
            <person name="Rise C."/>
            <person name="Rodriguez J."/>
            <person name="Rogers J."/>
            <person name="Rogov P."/>
            <person name="Rutman M."/>
            <person name="Schupbach R."/>
            <person name="Seaman C."/>
            <person name="Settipalli S."/>
            <person name="Sharpe T."/>
            <person name="Sheridan J."/>
            <person name="Sherpa N."/>
            <person name="Shi J."/>
            <person name="Smirnov S."/>
            <person name="Smith C."/>
            <person name="Sougnez C."/>
            <person name="Spencer B."/>
            <person name="Stalker J."/>
            <person name="Stange-thomann N."/>
            <person name="Stavropoulos S."/>
            <person name="Stetson K."/>
            <person name="Stone C."/>
            <person name="Stone S."/>
            <person name="Stubbs M."/>
            <person name="Talamas J."/>
            <person name="Tchuinga P."/>
            <person name="Tenzing P."/>
            <person name="Tesfaye S."/>
            <person name="Theodore J."/>
            <person name="Thoulutsang Y."/>
            <person name="Topham K."/>
            <person name="Towey S."/>
            <person name="Tsamla T."/>
            <person name="Tsomo N."/>
            <person name="Vallee D."/>
            <person name="Vassiliev H."/>
            <person name="Venkataraman V."/>
            <person name="Vinson J."/>
            <person name="Vo A."/>
            <person name="Wade C."/>
            <person name="Wang S."/>
            <person name="Wangchuk T."/>
            <person name="Wangdi T."/>
            <person name="Whittaker C."/>
            <person name="Wilkinson J."/>
            <person name="Wu Y."/>
            <person name="Wyman D."/>
            <person name="Yadav S."/>
            <person name="Yang S."/>
            <person name="Yang X."/>
            <person name="Yeager S."/>
            <person name="Yee E."/>
            <person name="Young G."/>
            <person name="Zainoun J."/>
            <person name="Zembeck L."/>
            <person name="Zimmer A."/>
            <person name="Zody M."/>
            <person name="Lander E."/>
        </authorList>
    </citation>
    <scope>NUCLEOTIDE SEQUENCE [LARGE SCALE GENOMIC DNA]</scope>
</reference>
<evidence type="ECO:0000256" key="12">
    <source>
        <dbReference type="RuleBase" id="RU003519"/>
    </source>
</evidence>
<keyword evidence="8" id="KW-0325">Glycoprotein</keyword>
<comment type="function">
    <text evidence="12">Cell surface proteoglycan.</text>
</comment>
<dbReference type="InterPro" id="IPR001863">
    <property type="entry name" value="Glypican"/>
</dbReference>
<dbReference type="GeneTree" id="ENSGT01050000244897"/>
<evidence type="ECO:0000256" key="6">
    <source>
        <dbReference type="ARBA" id="ARBA00022974"/>
    </source>
</evidence>
<keyword evidence="15" id="KW-1185">Reference proteome</keyword>
<evidence type="ECO:0000256" key="5">
    <source>
        <dbReference type="ARBA" id="ARBA00022729"/>
    </source>
</evidence>
<evidence type="ECO:0000256" key="13">
    <source>
        <dbReference type="SAM" id="SignalP"/>
    </source>
</evidence>
<evidence type="ECO:0000256" key="9">
    <source>
        <dbReference type="ARBA" id="ARBA00023207"/>
    </source>
</evidence>
<evidence type="ECO:0008006" key="16">
    <source>
        <dbReference type="Google" id="ProtNLM"/>
    </source>
</evidence>
<evidence type="ECO:0000256" key="4">
    <source>
        <dbReference type="ARBA" id="ARBA00022622"/>
    </source>
</evidence>
<comment type="subcellular location">
    <subcellularLocation>
        <location evidence="1 12">Cell membrane</location>
        <topology evidence="1 12">Lipid-anchor</topology>
        <topology evidence="1 12">GPI-anchor</topology>
    </subcellularLocation>
</comment>
<keyword evidence="4 12" id="KW-0336">GPI-anchor</keyword>
<dbReference type="PANTHER" id="PTHR10822:SF30">
    <property type="entry name" value="DALLY-LIKE, ISOFORM A"/>
    <property type="match status" value="1"/>
</dbReference>
<evidence type="ECO:0000256" key="11">
    <source>
        <dbReference type="RuleBase" id="RU003518"/>
    </source>
</evidence>
<feature type="signal peptide" evidence="13">
    <location>
        <begin position="1"/>
        <end position="21"/>
    </location>
</feature>
<dbReference type="OMA" id="WETETIF"/>
<evidence type="ECO:0000256" key="2">
    <source>
        <dbReference type="ARBA" id="ARBA00010260"/>
    </source>
</evidence>
<reference evidence="14" key="3">
    <citation type="submission" date="2025-09" db="UniProtKB">
        <authorList>
            <consortium name="Ensembl"/>
        </authorList>
    </citation>
    <scope>IDENTIFICATION</scope>
</reference>
<dbReference type="GO" id="GO:0005576">
    <property type="term" value="C:extracellular region"/>
    <property type="evidence" value="ECO:0007669"/>
    <property type="project" value="TreeGrafter"/>
</dbReference>
<reference evidence="14" key="2">
    <citation type="submission" date="2025-08" db="UniProtKB">
        <authorList>
            <consortium name="Ensembl"/>
        </authorList>
    </citation>
    <scope>IDENTIFICATION</scope>
</reference>
<feature type="chain" id="PRO_5003577446" description="Glypican-6" evidence="13">
    <location>
        <begin position="22"/>
        <end position="323"/>
    </location>
</feature>
<dbReference type="GO" id="GO:0005886">
    <property type="term" value="C:plasma membrane"/>
    <property type="evidence" value="ECO:0007669"/>
    <property type="project" value="UniProtKB-SubCell"/>
</dbReference>
<keyword evidence="6 12" id="KW-0654">Proteoglycan</keyword>
<comment type="similarity">
    <text evidence="2 11">Belongs to the glypican family.</text>
</comment>
<dbReference type="GO" id="GO:0045202">
    <property type="term" value="C:synapse"/>
    <property type="evidence" value="ECO:0007669"/>
    <property type="project" value="TreeGrafter"/>
</dbReference>
<evidence type="ECO:0000256" key="7">
    <source>
        <dbReference type="ARBA" id="ARBA00023136"/>
    </source>
</evidence>
<dbReference type="GO" id="GO:0009966">
    <property type="term" value="P:regulation of signal transduction"/>
    <property type="evidence" value="ECO:0007669"/>
    <property type="project" value="InterPro"/>
</dbReference>
<evidence type="ECO:0000256" key="8">
    <source>
        <dbReference type="ARBA" id="ARBA00023180"/>
    </source>
</evidence>